<dbReference type="PANTHER" id="PTHR47839">
    <property type="entry name" value="DOMAIN PROTEIN, PUTATIVE (AFU_ORTHOLOGUE AFUA_6G04830)-RELATED"/>
    <property type="match status" value="1"/>
</dbReference>
<organism evidence="2 5">
    <name type="scientific">Didymodactylos carnosus</name>
    <dbReference type="NCBI Taxonomy" id="1234261"/>
    <lineage>
        <taxon>Eukaryota</taxon>
        <taxon>Metazoa</taxon>
        <taxon>Spiralia</taxon>
        <taxon>Gnathifera</taxon>
        <taxon>Rotifera</taxon>
        <taxon>Eurotatoria</taxon>
        <taxon>Bdelloidea</taxon>
        <taxon>Philodinida</taxon>
        <taxon>Philodinidae</taxon>
        <taxon>Didymodactylos</taxon>
    </lineage>
</organism>
<evidence type="ECO:0000313" key="2">
    <source>
        <dbReference type="EMBL" id="CAF1297680.1"/>
    </source>
</evidence>
<dbReference type="OrthoDB" id="10031156at2759"/>
<dbReference type="PANTHER" id="PTHR47839:SF1">
    <property type="entry name" value="DOMAIN PROTEIN, PUTATIVE (AFU_ORTHOLOGUE AFUA_6G04830)-RELATED"/>
    <property type="match status" value="1"/>
</dbReference>
<gene>
    <name evidence="2" type="ORF">GPM918_LOCUS28360</name>
    <name evidence="1" type="ORF">OVA965_LOCUS8134</name>
    <name evidence="4" type="ORF">SRO942_LOCUS28856</name>
    <name evidence="3" type="ORF">TMI583_LOCUS8127</name>
</gene>
<evidence type="ECO:0000313" key="5">
    <source>
        <dbReference type="Proteomes" id="UP000663829"/>
    </source>
</evidence>
<dbReference type="Proteomes" id="UP000681722">
    <property type="component" value="Unassembled WGS sequence"/>
</dbReference>
<dbReference type="Proteomes" id="UP000677228">
    <property type="component" value="Unassembled WGS sequence"/>
</dbReference>
<reference evidence="2" key="1">
    <citation type="submission" date="2021-02" db="EMBL/GenBank/DDBJ databases">
        <authorList>
            <person name="Nowell W R."/>
        </authorList>
    </citation>
    <scope>NUCLEOTIDE SEQUENCE</scope>
</reference>
<dbReference type="EMBL" id="CAJNOQ010012332">
    <property type="protein sequence ID" value="CAF1297680.1"/>
    <property type="molecule type" value="Genomic_DNA"/>
</dbReference>
<dbReference type="EMBL" id="CAJOBA010002694">
    <property type="protein sequence ID" value="CAF3655894.1"/>
    <property type="molecule type" value="Genomic_DNA"/>
</dbReference>
<dbReference type="EMBL" id="CAJOBC010035795">
    <property type="protein sequence ID" value="CAF4115203.1"/>
    <property type="molecule type" value="Genomic_DNA"/>
</dbReference>
<sequence>MKPSQVFLRQSETNVDVMRGFIDYVDFGLDGNQFLHNVGVAARPSGSVLAELLLDRQAAYFRNSDKKIDQSSKIQVYTSCLKQLADVVSKLAAPIMKRLETEPWCLGY</sequence>
<dbReference type="Proteomes" id="UP000663829">
    <property type="component" value="Unassembled WGS sequence"/>
</dbReference>
<name>A0A815D948_9BILA</name>
<dbReference type="Pfam" id="PF12449">
    <property type="entry name" value="DUF3684"/>
    <property type="match status" value="1"/>
</dbReference>
<evidence type="ECO:0000313" key="1">
    <source>
        <dbReference type="EMBL" id="CAF0871089.1"/>
    </source>
</evidence>
<keyword evidence="5" id="KW-1185">Reference proteome</keyword>
<dbReference type="AlphaFoldDB" id="A0A815D948"/>
<evidence type="ECO:0000313" key="4">
    <source>
        <dbReference type="EMBL" id="CAF4115203.1"/>
    </source>
</evidence>
<evidence type="ECO:0000313" key="3">
    <source>
        <dbReference type="EMBL" id="CAF3655894.1"/>
    </source>
</evidence>
<dbReference type="EMBL" id="CAJNOK010002694">
    <property type="protein sequence ID" value="CAF0871089.1"/>
    <property type="molecule type" value="Genomic_DNA"/>
</dbReference>
<accession>A0A815D948</accession>
<dbReference type="Proteomes" id="UP000682733">
    <property type="component" value="Unassembled WGS sequence"/>
</dbReference>
<comment type="caution">
    <text evidence="2">The sequence shown here is derived from an EMBL/GenBank/DDBJ whole genome shotgun (WGS) entry which is preliminary data.</text>
</comment>
<dbReference type="InterPro" id="IPR022155">
    <property type="entry name" value="DUF3684"/>
</dbReference>
<protein>
    <submittedName>
        <fullName evidence="2">Uncharacterized protein</fullName>
    </submittedName>
</protein>
<proteinExistence type="predicted"/>